<protein>
    <recommendedName>
        <fullName evidence="2">HTH APSES-type domain-containing protein</fullName>
    </recommendedName>
</protein>
<dbReference type="InterPro" id="IPR057511">
    <property type="entry name" value="WH_GDS1"/>
</dbReference>
<dbReference type="InterPro" id="IPR003163">
    <property type="entry name" value="Tscrpt_reg_HTH_APSES-type"/>
</dbReference>
<dbReference type="InterPro" id="IPR036887">
    <property type="entry name" value="HTH_APSES_sf"/>
</dbReference>
<feature type="compositionally biased region" description="Basic and acidic residues" evidence="1">
    <location>
        <begin position="521"/>
        <end position="531"/>
    </location>
</feature>
<feature type="compositionally biased region" description="Polar residues" evidence="1">
    <location>
        <begin position="333"/>
        <end position="344"/>
    </location>
</feature>
<feature type="compositionally biased region" description="Polar residues" evidence="1">
    <location>
        <begin position="791"/>
        <end position="800"/>
    </location>
</feature>
<sequence>MTECSINQLEDSNIQSLTHNSGEFWDSQKHSSKTPLPYSLENIHPDDAKDKVFAAILKALVVMDNKPSSPKELANCIMKHKFTILGGATPYATVSSRISQHFKRAAEHKPPRPPLLARVVDEVHSRKIHYYIAGGSVPQSKRSDPVCSPQKAPASLKETNAVQGGYPKLRIRLKRRKKANERTAHVMKKQKAVLSGTRPGMGKGKWVPRTEPANCIKSYSAGSSEDGSDADIDAIGPDSEQEFEGDIARSHPASGKRGMSYHSELSSHGTQTGSISVDAYDATTSMLGLTSDAEYSDYFEEMMNGDLCIDDDSPIVKLEPDSASSPLFHRSQLDSVNSPTYDLGTSTSSTVTPDPPVHKEVGVDLAPGTNLLTPDTTSLFERELDTHLIPSFGDEFNEDSPLLSKNVSYVPLMELNNPETMPVSELDELLNGSPRTHDSSPKRLFGSRDKGMTKRTPNHEFSRFEENHDHKVPSREDEIADGELASFNVKSDVVGMDLDSRSSDGSPNLSQDGSFGTMSVDSERTPVHEDSTTQATSMEGTELLNESNPVLIDAEAKAPMVVVKVYSNVSVYETVLPDTQLRLLRFKSNVPVEDSNSRHKKSMVMLEEDRHKDFCNASLLRKAAQPYVGDGKLESDDGNTRFVVIRNGPAECRGVWVSLDRARHLVEEYGMQNVPHIQKLLSDAPLDQRYDFSESSMDPSEIDKHLVELSGILQNAVSEYSLSQKNRTTPKSACNSNHDENTFSEPHIEKESMESANPSHMGDIDPHAFISLDEDDEDQSHMQCHEDAKTCDSSPSSTASGGEGDSEALEDITDERKAFITTQSPTTPTIYLTVIESVPVYVTYISKGAGSNETFQLMRRFDSGYVNGTKLLMAGGVETESERTIVLSLEVGRVRIRKPESKLFGTWIPLPRARALASTCSLQHKLGPFLDNNLPSYFSTPLPSSITTARPMRLTSRLHQVFRAPSNLRVQL</sequence>
<dbReference type="OrthoDB" id="5597783at2759"/>
<dbReference type="InParanoid" id="A0A1Y1Y8A5"/>
<reference evidence="3 4" key="1">
    <citation type="submission" date="2016-07" db="EMBL/GenBank/DDBJ databases">
        <title>Pervasive Adenine N6-methylation of Active Genes in Fungi.</title>
        <authorList>
            <consortium name="DOE Joint Genome Institute"/>
            <person name="Mondo S.J."/>
            <person name="Dannebaum R.O."/>
            <person name="Kuo R.C."/>
            <person name="Labutti K."/>
            <person name="Haridas S."/>
            <person name="Kuo A."/>
            <person name="Salamov A."/>
            <person name="Ahrendt S.R."/>
            <person name="Lipzen A."/>
            <person name="Sullivan W."/>
            <person name="Andreopoulos W.B."/>
            <person name="Clum A."/>
            <person name="Lindquist E."/>
            <person name="Daum C."/>
            <person name="Ramamoorthy G.K."/>
            <person name="Gryganskyi A."/>
            <person name="Culley D."/>
            <person name="Magnuson J.K."/>
            <person name="James T.Y."/>
            <person name="O'Malley M.A."/>
            <person name="Stajich J.E."/>
            <person name="Spatafora J.W."/>
            <person name="Visel A."/>
            <person name="Grigoriev I.V."/>
        </authorList>
    </citation>
    <scope>NUCLEOTIDE SEQUENCE [LARGE SCALE GENOMIC DNA]</scope>
    <source>
        <strain evidence="3 4">CBS 931.73</strain>
    </source>
</reference>
<dbReference type="STRING" id="1314790.A0A1Y1Y8A5"/>
<feature type="compositionally biased region" description="Polar residues" evidence="1">
    <location>
        <begin position="532"/>
        <end position="542"/>
    </location>
</feature>
<organism evidence="3 4">
    <name type="scientific">Basidiobolus meristosporus CBS 931.73</name>
    <dbReference type="NCBI Taxonomy" id="1314790"/>
    <lineage>
        <taxon>Eukaryota</taxon>
        <taxon>Fungi</taxon>
        <taxon>Fungi incertae sedis</taxon>
        <taxon>Zoopagomycota</taxon>
        <taxon>Entomophthoromycotina</taxon>
        <taxon>Basidiobolomycetes</taxon>
        <taxon>Basidiobolales</taxon>
        <taxon>Basidiobolaceae</taxon>
        <taxon>Basidiobolus</taxon>
    </lineage>
</organism>
<feature type="compositionally biased region" description="Polar residues" evidence="1">
    <location>
        <begin position="723"/>
        <end position="736"/>
    </location>
</feature>
<feature type="region of interest" description="Disordered" evidence="1">
    <location>
        <begin position="432"/>
        <end position="456"/>
    </location>
</feature>
<feature type="region of interest" description="Disordered" evidence="1">
    <location>
        <begin position="496"/>
        <end position="542"/>
    </location>
</feature>
<evidence type="ECO:0000256" key="1">
    <source>
        <dbReference type="SAM" id="MobiDB-lite"/>
    </source>
</evidence>
<feature type="compositionally biased region" description="Polar residues" evidence="1">
    <location>
        <begin position="503"/>
        <end position="520"/>
    </location>
</feature>
<dbReference type="EMBL" id="MCFE01000217">
    <property type="protein sequence ID" value="ORX93966.1"/>
    <property type="molecule type" value="Genomic_DNA"/>
</dbReference>
<feature type="compositionally biased region" description="Basic and acidic residues" evidence="1">
    <location>
        <begin position="737"/>
        <end position="753"/>
    </location>
</feature>
<dbReference type="PROSITE" id="PS51299">
    <property type="entry name" value="HTH_APSES"/>
    <property type="match status" value="1"/>
</dbReference>
<feature type="region of interest" description="Disordered" evidence="1">
    <location>
        <begin position="326"/>
        <end position="357"/>
    </location>
</feature>
<dbReference type="Pfam" id="PF25318">
    <property type="entry name" value="WHD_GDS1"/>
    <property type="match status" value="1"/>
</dbReference>
<evidence type="ECO:0000313" key="3">
    <source>
        <dbReference type="EMBL" id="ORX93966.1"/>
    </source>
</evidence>
<name>A0A1Y1Y8A5_9FUNG</name>
<dbReference type="Proteomes" id="UP000193498">
    <property type="component" value="Unassembled WGS sequence"/>
</dbReference>
<feature type="domain" description="HTH APSES-type" evidence="2">
    <location>
        <begin position="830"/>
        <end position="941"/>
    </location>
</feature>
<dbReference type="AlphaFoldDB" id="A0A1Y1Y8A5"/>
<feature type="compositionally biased region" description="Basic and acidic residues" evidence="1">
    <location>
        <begin position="779"/>
        <end position="790"/>
    </location>
</feature>
<accession>A0A1Y1Y8A5</accession>
<dbReference type="GO" id="GO:0003677">
    <property type="term" value="F:DNA binding"/>
    <property type="evidence" value="ECO:0007669"/>
    <property type="project" value="InterPro"/>
</dbReference>
<feature type="compositionally biased region" description="Basic and acidic residues" evidence="1">
    <location>
        <begin position="435"/>
        <end position="456"/>
    </location>
</feature>
<feature type="region of interest" description="Disordered" evidence="1">
    <location>
        <begin position="723"/>
        <end position="808"/>
    </location>
</feature>
<evidence type="ECO:0000259" key="2">
    <source>
        <dbReference type="PROSITE" id="PS51299"/>
    </source>
</evidence>
<comment type="caution">
    <text evidence="3">The sequence shown here is derived from an EMBL/GenBank/DDBJ whole genome shotgun (WGS) entry which is preliminary data.</text>
</comment>
<proteinExistence type="predicted"/>
<evidence type="ECO:0000313" key="4">
    <source>
        <dbReference type="Proteomes" id="UP000193498"/>
    </source>
</evidence>
<keyword evidence="4" id="KW-1185">Reference proteome</keyword>
<dbReference type="SUPFAM" id="SSF54616">
    <property type="entry name" value="DNA-binding domain of Mlu1-box binding protein MBP1"/>
    <property type="match status" value="2"/>
</dbReference>
<dbReference type="Gene3D" id="3.10.260.10">
    <property type="entry name" value="Transcription regulator HTH, APSES-type DNA-binding domain"/>
    <property type="match status" value="2"/>
</dbReference>
<gene>
    <name evidence="3" type="ORF">K493DRAFT_33000</name>
</gene>